<keyword evidence="1" id="KW-0547">Nucleotide-binding</keyword>
<comment type="similarity">
    <text evidence="1">Belongs to the GatC family.</text>
</comment>
<dbReference type="NCBIfam" id="TIGR00135">
    <property type="entry name" value="gatC"/>
    <property type="match status" value="1"/>
</dbReference>
<dbReference type="Gene3D" id="1.10.20.60">
    <property type="entry name" value="Glu-tRNAGln amidotransferase C subunit, N-terminal domain"/>
    <property type="match status" value="1"/>
</dbReference>
<dbReference type="GO" id="GO:0006412">
    <property type="term" value="P:translation"/>
    <property type="evidence" value="ECO:0007669"/>
    <property type="project" value="UniProtKB-UniRule"/>
</dbReference>
<dbReference type="EC" id="6.3.5.-" evidence="1"/>
<dbReference type="GO" id="GO:0005524">
    <property type="term" value="F:ATP binding"/>
    <property type="evidence" value="ECO:0007669"/>
    <property type="project" value="UniProtKB-KW"/>
</dbReference>
<reference evidence="2 3" key="1">
    <citation type="journal article" date="2016" name="Nat. Commun.">
        <title>Thousands of microbial genomes shed light on interconnected biogeochemical processes in an aquifer system.</title>
        <authorList>
            <person name="Anantharaman K."/>
            <person name="Brown C.T."/>
            <person name="Hug L.A."/>
            <person name="Sharon I."/>
            <person name="Castelle C.J."/>
            <person name="Probst A.J."/>
            <person name="Thomas B.C."/>
            <person name="Singh A."/>
            <person name="Wilkins M.J."/>
            <person name="Karaoz U."/>
            <person name="Brodie E.L."/>
            <person name="Williams K.H."/>
            <person name="Hubbard S.S."/>
            <person name="Banfield J.F."/>
        </authorList>
    </citation>
    <scope>NUCLEOTIDE SEQUENCE [LARGE SCALE GENOMIC DNA]</scope>
</reference>
<keyword evidence="2" id="KW-0808">Transferase</keyword>
<comment type="catalytic activity">
    <reaction evidence="1">
        <text>L-glutamyl-tRNA(Gln) + L-glutamine + ATP + H2O = L-glutaminyl-tRNA(Gln) + L-glutamate + ADP + phosphate + H(+)</text>
        <dbReference type="Rhea" id="RHEA:17521"/>
        <dbReference type="Rhea" id="RHEA-COMP:9681"/>
        <dbReference type="Rhea" id="RHEA-COMP:9684"/>
        <dbReference type="ChEBI" id="CHEBI:15377"/>
        <dbReference type="ChEBI" id="CHEBI:15378"/>
        <dbReference type="ChEBI" id="CHEBI:29985"/>
        <dbReference type="ChEBI" id="CHEBI:30616"/>
        <dbReference type="ChEBI" id="CHEBI:43474"/>
        <dbReference type="ChEBI" id="CHEBI:58359"/>
        <dbReference type="ChEBI" id="CHEBI:78520"/>
        <dbReference type="ChEBI" id="CHEBI:78521"/>
        <dbReference type="ChEBI" id="CHEBI:456216"/>
    </reaction>
</comment>
<evidence type="ECO:0000313" key="2">
    <source>
        <dbReference type="EMBL" id="OGC41038.1"/>
    </source>
</evidence>
<dbReference type="HAMAP" id="MF_00122">
    <property type="entry name" value="GatC"/>
    <property type="match status" value="1"/>
</dbReference>
<protein>
    <recommendedName>
        <fullName evidence="1">Aspartyl/glutamyl-tRNA(Asn/Gln) amidotransferase subunit C</fullName>
        <shortName evidence="1">Asp/Glu-ADT subunit C</shortName>
        <ecNumber evidence="1">6.3.5.-</ecNumber>
    </recommendedName>
</protein>
<sequence length="93" mass="10698">MKINIDQVANLARLNLTEEEKKLYGEQLSNILDHAEELQKLNTDKVAPTSHAIPMKNVFREDKAIPCKNTKDIMANAPEEQDHMFKVPRIIEE</sequence>
<dbReference type="AlphaFoldDB" id="A0A1F4U7W9"/>
<dbReference type="GO" id="GO:0006450">
    <property type="term" value="P:regulation of translational fidelity"/>
    <property type="evidence" value="ECO:0007669"/>
    <property type="project" value="InterPro"/>
</dbReference>
<dbReference type="GO" id="GO:0050567">
    <property type="term" value="F:glutaminyl-tRNA synthase (glutamine-hydrolyzing) activity"/>
    <property type="evidence" value="ECO:0007669"/>
    <property type="project" value="UniProtKB-UniRule"/>
</dbReference>
<dbReference type="GO" id="GO:0070681">
    <property type="term" value="P:glutaminyl-tRNAGln biosynthesis via transamidation"/>
    <property type="evidence" value="ECO:0007669"/>
    <property type="project" value="TreeGrafter"/>
</dbReference>
<accession>A0A1F4U7W9</accession>
<evidence type="ECO:0000313" key="3">
    <source>
        <dbReference type="Proteomes" id="UP000179242"/>
    </source>
</evidence>
<comment type="function">
    <text evidence="1">Allows the formation of correctly charged Asn-tRNA(Asn) or Gln-tRNA(Gln) through the transamidation of misacylated Asp-tRNA(Asn) or Glu-tRNA(Gln) in organisms which lack either or both of asparaginyl-tRNA or glutaminyl-tRNA synthetases. The reaction takes place in the presence of glutamine and ATP through an activated phospho-Asp-tRNA(Asn) or phospho-Glu-tRNA(Gln).</text>
</comment>
<gene>
    <name evidence="1" type="primary">gatC</name>
    <name evidence="2" type="ORF">A2438_01990</name>
</gene>
<dbReference type="Proteomes" id="UP000179242">
    <property type="component" value="Unassembled WGS sequence"/>
</dbReference>
<organism evidence="2 3">
    <name type="scientific">candidate division WOR-1 bacterium RIFOXYC2_FULL_46_14</name>
    <dbReference type="NCBI Taxonomy" id="1802587"/>
    <lineage>
        <taxon>Bacteria</taxon>
        <taxon>Bacillati</taxon>
        <taxon>Saganbacteria</taxon>
    </lineage>
</organism>
<dbReference type="InterPro" id="IPR036113">
    <property type="entry name" value="Asp/Glu-ADT_sf_sub_c"/>
</dbReference>
<name>A0A1F4U7W9_UNCSA</name>
<comment type="catalytic activity">
    <reaction evidence="1">
        <text>L-aspartyl-tRNA(Asn) + L-glutamine + ATP + H2O = L-asparaginyl-tRNA(Asn) + L-glutamate + ADP + phosphate + 2 H(+)</text>
        <dbReference type="Rhea" id="RHEA:14513"/>
        <dbReference type="Rhea" id="RHEA-COMP:9674"/>
        <dbReference type="Rhea" id="RHEA-COMP:9677"/>
        <dbReference type="ChEBI" id="CHEBI:15377"/>
        <dbReference type="ChEBI" id="CHEBI:15378"/>
        <dbReference type="ChEBI" id="CHEBI:29985"/>
        <dbReference type="ChEBI" id="CHEBI:30616"/>
        <dbReference type="ChEBI" id="CHEBI:43474"/>
        <dbReference type="ChEBI" id="CHEBI:58359"/>
        <dbReference type="ChEBI" id="CHEBI:78515"/>
        <dbReference type="ChEBI" id="CHEBI:78516"/>
        <dbReference type="ChEBI" id="CHEBI:456216"/>
    </reaction>
</comment>
<keyword evidence="1" id="KW-0067">ATP-binding</keyword>
<keyword evidence="1" id="KW-0648">Protein biosynthesis</keyword>
<dbReference type="GO" id="GO:0050566">
    <property type="term" value="F:asparaginyl-tRNA synthase (glutamine-hydrolyzing) activity"/>
    <property type="evidence" value="ECO:0007669"/>
    <property type="project" value="RHEA"/>
</dbReference>
<dbReference type="PANTHER" id="PTHR15004">
    <property type="entry name" value="GLUTAMYL-TRNA(GLN) AMIDOTRANSFERASE SUBUNIT C, MITOCHONDRIAL"/>
    <property type="match status" value="1"/>
</dbReference>
<comment type="subunit">
    <text evidence="1">Heterotrimer of A, B and C subunits.</text>
</comment>
<keyword evidence="1" id="KW-0436">Ligase</keyword>
<evidence type="ECO:0000256" key="1">
    <source>
        <dbReference type="HAMAP-Rule" id="MF_00122"/>
    </source>
</evidence>
<dbReference type="Pfam" id="PF02686">
    <property type="entry name" value="GatC"/>
    <property type="match status" value="1"/>
</dbReference>
<dbReference type="SUPFAM" id="SSF141000">
    <property type="entry name" value="Glu-tRNAGln amidotransferase C subunit"/>
    <property type="match status" value="1"/>
</dbReference>
<proteinExistence type="inferred from homology"/>
<dbReference type="GO" id="GO:0016740">
    <property type="term" value="F:transferase activity"/>
    <property type="evidence" value="ECO:0007669"/>
    <property type="project" value="UniProtKB-KW"/>
</dbReference>
<comment type="caution">
    <text evidence="2">The sequence shown here is derived from an EMBL/GenBank/DDBJ whole genome shotgun (WGS) entry which is preliminary data.</text>
</comment>
<dbReference type="PANTHER" id="PTHR15004:SF0">
    <property type="entry name" value="GLUTAMYL-TRNA(GLN) AMIDOTRANSFERASE SUBUNIT C, MITOCHONDRIAL"/>
    <property type="match status" value="1"/>
</dbReference>
<dbReference type="InterPro" id="IPR003837">
    <property type="entry name" value="GatC"/>
</dbReference>
<dbReference type="EMBL" id="MEUJ01000002">
    <property type="protein sequence ID" value="OGC41038.1"/>
    <property type="molecule type" value="Genomic_DNA"/>
</dbReference>